<protein>
    <submittedName>
        <fullName evidence="1">Uncharacterized protein</fullName>
    </submittedName>
</protein>
<reference evidence="1 2" key="1">
    <citation type="submission" date="2020-08" db="EMBL/GenBank/DDBJ databases">
        <title>The genome sequence of type strain Novosphingobium piscinae KCTC 42194.</title>
        <authorList>
            <person name="Liu Y."/>
        </authorList>
    </citation>
    <scope>NUCLEOTIDE SEQUENCE [LARGE SCALE GENOMIC DNA]</scope>
    <source>
        <strain evidence="1 2">KCTC 42194</strain>
    </source>
</reference>
<dbReference type="RefSeq" id="WP_185679372.1">
    <property type="nucleotide sequence ID" value="NZ_JACLAX010000008.1"/>
</dbReference>
<evidence type="ECO:0000313" key="2">
    <source>
        <dbReference type="Proteomes" id="UP000551327"/>
    </source>
</evidence>
<dbReference type="Proteomes" id="UP000551327">
    <property type="component" value="Unassembled WGS sequence"/>
</dbReference>
<accession>A0A7X1FYU8</accession>
<gene>
    <name evidence="1" type="ORF">H7F53_10200</name>
</gene>
<dbReference type="AlphaFoldDB" id="A0A7X1FYU8"/>
<dbReference type="EMBL" id="JACLAX010000008">
    <property type="protein sequence ID" value="MBC2669515.1"/>
    <property type="molecule type" value="Genomic_DNA"/>
</dbReference>
<proteinExistence type="predicted"/>
<keyword evidence="2" id="KW-1185">Reference proteome</keyword>
<name>A0A7X1FYU8_9SPHN</name>
<comment type="caution">
    <text evidence="1">The sequence shown here is derived from an EMBL/GenBank/DDBJ whole genome shotgun (WGS) entry which is preliminary data.</text>
</comment>
<evidence type="ECO:0000313" key="1">
    <source>
        <dbReference type="EMBL" id="MBC2669515.1"/>
    </source>
</evidence>
<sequence>MAKETVSENFPSYSPEAEARDREASIIIFLGTLLRNAWDDIETAMEGLPNDTEHGRAALDAFNGIEVSLEYLKQLDQLRFRPIAGSPSAR</sequence>
<organism evidence="1 2">
    <name type="scientific">Novosphingobium piscinae</name>
    <dbReference type="NCBI Taxonomy" id="1507448"/>
    <lineage>
        <taxon>Bacteria</taxon>
        <taxon>Pseudomonadati</taxon>
        <taxon>Pseudomonadota</taxon>
        <taxon>Alphaproteobacteria</taxon>
        <taxon>Sphingomonadales</taxon>
        <taxon>Sphingomonadaceae</taxon>
        <taxon>Novosphingobium</taxon>
    </lineage>
</organism>